<feature type="domain" description="ABC transmembrane type-1" evidence="9">
    <location>
        <begin position="93"/>
        <end position="305"/>
    </location>
</feature>
<comment type="caution">
    <text evidence="10">The sequence shown here is derived from an EMBL/GenBank/DDBJ whole genome shotgun (WGS) entry which is preliminary data.</text>
</comment>
<dbReference type="InterPro" id="IPR035906">
    <property type="entry name" value="MetI-like_sf"/>
</dbReference>
<keyword evidence="2 7" id="KW-0813">Transport</keyword>
<feature type="transmembrane region" description="Helical" evidence="7">
    <location>
        <begin position="287"/>
        <end position="308"/>
    </location>
</feature>
<evidence type="ECO:0000256" key="3">
    <source>
        <dbReference type="ARBA" id="ARBA00022475"/>
    </source>
</evidence>
<keyword evidence="11" id="KW-1185">Reference proteome</keyword>
<feature type="transmembrane region" description="Helical" evidence="7">
    <location>
        <begin position="255"/>
        <end position="275"/>
    </location>
</feature>
<evidence type="ECO:0000256" key="4">
    <source>
        <dbReference type="ARBA" id="ARBA00022692"/>
    </source>
</evidence>
<reference evidence="11" key="1">
    <citation type="submission" date="2023-07" db="EMBL/GenBank/DDBJ databases">
        <title>30 novel species of actinomycetes from the DSMZ collection.</title>
        <authorList>
            <person name="Nouioui I."/>
        </authorList>
    </citation>
    <scope>NUCLEOTIDE SEQUENCE [LARGE SCALE GENOMIC DNA]</scope>
    <source>
        <strain evidence="11">DSM 44918</strain>
    </source>
</reference>
<feature type="transmembrane region" description="Helical" evidence="7">
    <location>
        <begin position="130"/>
        <end position="151"/>
    </location>
</feature>
<evidence type="ECO:0000256" key="8">
    <source>
        <dbReference type="SAM" id="MobiDB-lite"/>
    </source>
</evidence>
<accession>A0ABU2LHH5</accession>
<evidence type="ECO:0000256" key="6">
    <source>
        <dbReference type="ARBA" id="ARBA00023136"/>
    </source>
</evidence>
<sequence>MSGTETVTPSRPAPAAATGPAPRTGRRRGPTGTRAPYLFLTPSLVLFGVFSLFPIVAAVLMSTQQGAVLGQTEYVGGDNYQRMVDDPLFWTALRNTLVFTAATVPLSMVIGLLLALMLNRPMPGRALLRTVFFTPMVVSGVGVGMVMAWIFNGDYGVLNNALATAGLPRGEWLTSPDMGMVTVVLAVLWTRVGFCMVLYLAALQSIPHSLLEAASLDGAGAWQRFRHVVVPQLSPTTFFLLVVNVVFSLQAFDLLYVLTGGGPGFATTVLIQYIYRSAFANGEMGYASALGVVSTLLLITFTLLRWYLGRNDEDNR</sequence>
<dbReference type="PROSITE" id="PS50928">
    <property type="entry name" value="ABC_TM1"/>
    <property type="match status" value="1"/>
</dbReference>
<evidence type="ECO:0000313" key="10">
    <source>
        <dbReference type="EMBL" id="MDT0316966.1"/>
    </source>
</evidence>
<dbReference type="Pfam" id="PF00528">
    <property type="entry name" value="BPD_transp_1"/>
    <property type="match status" value="1"/>
</dbReference>
<comment type="similarity">
    <text evidence="7">Belongs to the binding-protein-dependent transport system permease family.</text>
</comment>
<evidence type="ECO:0000256" key="5">
    <source>
        <dbReference type="ARBA" id="ARBA00022989"/>
    </source>
</evidence>
<dbReference type="EMBL" id="JAVREM010000001">
    <property type="protein sequence ID" value="MDT0316966.1"/>
    <property type="molecule type" value="Genomic_DNA"/>
</dbReference>
<keyword evidence="6 7" id="KW-0472">Membrane</keyword>
<evidence type="ECO:0000259" key="9">
    <source>
        <dbReference type="PROSITE" id="PS50928"/>
    </source>
</evidence>
<dbReference type="CDD" id="cd06261">
    <property type="entry name" value="TM_PBP2"/>
    <property type="match status" value="1"/>
</dbReference>
<feature type="compositionally biased region" description="Low complexity" evidence="8">
    <location>
        <begin position="13"/>
        <end position="23"/>
    </location>
</feature>
<keyword evidence="3" id="KW-1003">Cell membrane</keyword>
<protein>
    <submittedName>
        <fullName evidence="10">Sugar ABC transporter permease</fullName>
    </submittedName>
</protein>
<keyword evidence="4 7" id="KW-0812">Transmembrane</keyword>
<dbReference type="Proteomes" id="UP001183420">
    <property type="component" value="Unassembled WGS sequence"/>
</dbReference>
<dbReference type="RefSeq" id="WP_311594692.1">
    <property type="nucleotide sequence ID" value="NZ_JAVREM010000001.1"/>
</dbReference>
<feature type="transmembrane region" description="Helical" evidence="7">
    <location>
        <begin position="178"/>
        <end position="201"/>
    </location>
</feature>
<feature type="transmembrane region" description="Helical" evidence="7">
    <location>
        <begin position="37"/>
        <end position="61"/>
    </location>
</feature>
<feature type="transmembrane region" description="Helical" evidence="7">
    <location>
        <begin position="97"/>
        <end position="118"/>
    </location>
</feature>
<evidence type="ECO:0000256" key="7">
    <source>
        <dbReference type="RuleBase" id="RU363032"/>
    </source>
</evidence>
<name>A0ABU2LHH5_9ACTN</name>
<gene>
    <name evidence="10" type="ORF">RNC47_01290</name>
</gene>
<comment type="subcellular location">
    <subcellularLocation>
        <location evidence="1 7">Cell membrane</location>
        <topology evidence="1 7">Multi-pass membrane protein</topology>
    </subcellularLocation>
</comment>
<dbReference type="InterPro" id="IPR000515">
    <property type="entry name" value="MetI-like"/>
</dbReference>
<evidence type="ECO:0000313" key="11">
    <source>
        <dbReference type="Proteomes" id="UP001183420"/>
    </source>
</evidence>
<keyword evidence="5 7" id="KW-1133">Transmembrane helix</keyword>
<dbReference type="PANTHER" id="PTHR30193">
    <property type="entry name" value="ABC TRANSPORTER PERMEASE PROTEIN"/>
    <property type="match status" value="1"/>
</dbReference>
<evidence type="ECO:0000256" key="1">
    <source>
        <dbReference type="ARBA" id="ARBA00004651"/>
    </source>
</evidence>
<dbReference type="PANTHER" id="PTHR30193:SF41">
    <property type="entry name" value="DIACETYLCHITOBIOSE UPTAKE SYSTEM PERMEASE PROTEIN NGCF"/>
    <property type="match status" value="1"/>
</dbReference>
<organism evidence="10 11">
    <name type="scientific">Streptomyces millisiae</name>
    <dbReference type="NCBI Taxonomy" id="3075542"/>
    <lineage>
        <taxon>Bacteria</taxon>
        <taxon>Bacillati</taxon>
        <taxon>Actinomycetota</taxon>
        <taxon>Actinomycetes</taxon>
        <taxon>Kitasatosporales</taxon>
        <taxon>Streptomycetaceae</taxon>
        <taxon>Streptomyces</taxon>
    </lineage>
</organism>
<dbReference type="SUPFAM" id="SSF161098">
    <property type="entry name" value="MetI-like"/>
    <property type="match status" value="1"/>
</dbReference>
<feature type="region of interest" description="Disordered" evidence="8">
    <location>
        <begin position="1"/>
        <end position="31"/>
    </location>
</feature>
<proteinExistence type="inferred from homology"/>
<dbReference type="InterPro" id="IPR051393">
    <property type="entry name" value="ABC_transporter_permease"/>
</dbReference>
<dbReference type="Gene3D" id="1.10.3720.10">
    <property type="entry name" value="MetI-like"/>
    <property type="match status" value="1"/>
</dbReference>
<evidence type="ECO:0000256" key="2">
    <source>
        <dbReference type="ARBA" id="ARBA00022448"/>
    </source>
</evidence>